<dbReference type="PANTHER" id="PTHR31872:SF4">
    <property type="entry name" value="TRANSMEMBRANE PROTEIN 179"/>
    <property type="match status" value="1"/>
</dbReference>
<gene>
    <name evidence="8" type="ORF">chiPu_0012889</name>
</gene>
<organism evidence="8 9">
    <name type="scientific">Chiloscyllium punctatum</name>
    <name type="common">Brownbanded bambooshark</name>
    <name type="synonym">Hemiscyllium punctatum</name>
    <dbReference type="NCBI Taxonomy" id="137246"/>
    <lineage>
        <taxon>Eukaryota</taxon>
        <taxon>Metazoa</taxon>
        <taxon>Chordata</taxon>
        <taxon>Craniata</taxon>
        <taxon>Vertebrata</taxon>
        <taxon>Chondrichthyes</taxon>
        <taxon>Elasmobranchii</taxon>
        <taxon>Galeomorphii</taxon>
        <taxon>Galeoidea</taxon>
        <taxon>Orectolobiformes</taxon>
        <taxon>Hemiscylliidae</taxon>
        <taxon>Chiloscyllium</taxon>
    </lineage>
</organism>
<evidence type="ECO:0000256" key="5">
    <source>
        <dbReference type="ARBA" id="ARBA00093776"/>
    </source>
</evidence>
<dbReference type="InterPro" id="IPR059010">
    <property type="entry name" value="TMEM179-179B"/>
</dbReference>
<keyword evidence="7" id="KW-0732">Signal</keyword>
<sequence length="235" mass="26376">MGISNRLLFCQCTAYLLAFVLALFAAVPLGQDQHELRGRCPLYGVGRWQRSNESGATACAQAYCFHVQRWGPPSACRYSLFMGIFSCAYSALQGFRSTYLLCKGFEESLFSEFVSMLLSCTIALLMLVASAIVSDGLNIWCNSVTNKGNITISCRDAQEESLNLNAVSTLFYDHFGTAQFGLWCAWIVWIVIAILAFLKVSHCRSKDDFSVQYKETLLNQQSQKYFREQMGSVFI</sequence>
<dbReference type="OMA" id="AQASLWC"/>
<feature type="transmembrane region" description="Helical" evidence="6">
    <location>
        <begin position="113"/>
        <end position="133"/>
    </location>
</feature>
<dbReference type="Pfam" id="PF26158">
    <property type="entry name" value="Claudin_TMEM179-179B"/>
    <property type="match status" value="1"/>
</dbReference>
<evidence type="ECO:0000256" key="2">
    <source>
        <dbReference type="ARBA" id="ARBA00022692"/>
    </source>
</evidence>
<evidence type="ECO:0008006" key="10">
    <source>
        <dbReference type="Google" id="ProtNLM"/>
    </source>
</evidence>
<keyword evidence="9" id="KW-1185">Reference proteome</keyword>
<evidence type="ECO:0000313" key="8">
    <source>
        <dbReference type="EMBL" id="GCC34416.1"/>
    </source>
</evidence>
<evidence type="ECO:0000256" key="6">
    <source>
        <dbReference type="SAM" id="Phobius"/>
    </source>
</evidence>
<evidence type="ECO:0000256" key="4">
    <source>
        <dbReference type="ARBA" id="ARBA00023136"/>
    </source>
</evidence>
<feature type="transmembrane region" description="Helical" evidence="6">
    <location>
        <begin position="78"/>
        <end position="101"/>
    </location>
</feature>
<name>A0A401SVN7_CHIPU</name>
<accession>A0A401SVN7</accession>
<dbReference type="PANTHER" id="PTHR31872">
    <property type="entry name" value="TRANSMEMBRANE PROTEIN 179"/>
    <property type="match status" value="1"/>
</dbReference>
<evidence type="ECO:0000256" key="7">
    <source>
        <dbReference type="SAM" id="SignalP"/>
    </source>
</evidence>
<reference evidence="8 9" key="1">
    <citation type="journal article" date="2018" name="Nat. Ecol. Evol.">
        <title>Shark genomes provide insights into elasmobranch evolution and the origin of vertebrates.</title>
        <authorList>
            <person name="Hara Y"/>
            <person name="Yamaguchi K"/>
            <person name="Onimaru K"/>
            <person name="Kadota M"/>
            <person name="Koyanagi M"/>
            <person name="Keeley SD"/>
            <person name="Tatsumi K"/>
            <person name="Tanaka K"/>
            <person name="Motone F"/>
            <person name="Kageyama Y"/>
            <person name="Nozu R"/>
            <person name="Adachi N"/>
            <person name="Nishimura O"/>
            <person name="Nakagawa R"/>
            <person name="Tanegashima C"/>
            <person name="Kiyatake I"/>
            <person name="Matsumoto R"/>
            <person name="Murakumo K"/>
            <person name="Nishida K"/>
            <person name="Terakita A"/>
            <person name="Kuratani S"/>
            <person name="Sato K"/>
            <person name="Hyodo S Kuraku.S."/>
        </authorList>
    </citation>
    <scope>NUCLEOTIDE SEQUENCE [LARGE SCALE GENOMIC DNA]</scope>
</reference>
<dbReference type="Proteomes" id="UP000287033">
    <property type="component" value="Unassembled WGS sequence"/>
</dbReference>
<dbReference type="InterPro" id="IPR029673">
    <property type="entry name" value="TMEM179"/>
</dbReference>
<dbReference type="EMBL" id="BEZZ01000596">
    <property type="protein sequence ID" value="GCC34416.1"/>
    <property type="molecule type" value="Genomic_DNA"/>
</dbReference>
<dbReference type="AlphaFoldDB" id="A0A401SVN7"/>
<evidence type="ECO:0000313" key="9">
    <source>
        <dbReference type="Proteomes" id="UP000287033"/>
    </source>
</evidence>
<feature type="signal peptide" evidence="7">
    <location>
        <begin position="1"/>
        <end position="22"/>
    </location>
</feature>
<comment type="similarity">
    <text evidence="5">Belongs to the TMEM179 family.</text>
</comment>
<protein>
    <recommendedName>
        <fullName evidence="10">Transmembrane protein 179B</fullName>
    </recommendedName>
</protein>
<proteinExistence type="inferred from homology"/>
<keyword evidence="2 6" id="KW-0812">Transmembrane</keyword>
<keyword evidence="4 6" id="KW-0472">Membrane</keyword>
<feature type="chain" id="PRO_5019175394" description="Transmembrane protein 179B" evidence="7">
    <location>
        <begin position="23"/>
        <end position="235"/>
    </location>
</feature>
<keyword evidence="3 6" id="KW-1133">Transmembrane helix</keyword>
<feature type="transmembrane region" description="Helical" evidence="6">
    <location>
        <begin position="180"/>
        <end position="198"/>
    </location>
</feature>
<evidence type="ECO:0000256" key="3">
    <source>
        <dbReference type="ARBA" id="ARBA00022989"/>
    </source>
</evidence>
<comment type="caution">
    <text evidence="8">The sequence shown here is derived from an EMBL/GenBank/DDBJ whole genome shotgun (WGS) entry which is preliminary data.</text>
</comment>
<dbReference type="OrthoDB" id="6423876at2759"/>
<evidence type="ECO:0000256" key="1">
    <source>
        <dbReference type="ARBA" id="ARBA00004141"/>
    </source>
</evidence>
<comment type="subcellular location">
    <subcellularLocation>
        <location evidence="1">Membrane</location>
        <topology evidence="1">Multi-pass membrane protein</topology>
    </subcellularLocation>
</comment>